<proteinExistence type="predicted"/>
<feature type="coiled-coil region" evidence="1">
    <location>
        <begin position="118"/>
        <end position="375"/>
    </location>
</feature>
<gene>
    <name evidence="3" type="ORF">EBH_0074680</name>
</gene>
<reference evidence="3" key="2">
    <citation type="submission" date="2013-10" db="EMBL/GenBank/DDBJ databases">
        <authorList>
            <person name="Aslett M."/>
        </authorList>
    </citation>
    <scope>NUCLEOTIDE SEQUENCE [LARGE SCALE GENOMIC DNA]</scope>
    <source>
        <strain evidence="3">Houghton</strain>
    </source>
</reference>
<dbReference type="VEuPathDB" id="ToxoDB:EBH_0074680"/>
<feature type="region of interest" description="Disordered" evidence="2">
    <location>
        <begin position="621"/>
        <end position="646"/>
    </location>
</feature>
<evidence type="ECO:0000313" key="4">
    <source>
        <dbReference type="Proteomes" id="UP000030750"/>
    </source>
</evidence>
<dbReference type="OrthoDB" id="428260at2759"/>
<protein>
    <submittedName>
        <fullName evidence="3">Non-muscle myosin II heavy chain, putative</fullName>
    </submittedName>
</protein>
<feature type="compositionally biased region" description="Basic and acidic residues" evidence="2">
    <location>
        <begin position="625"/>
        <end position="644"/>
    </location>
</feature>
<name>U6LQG3_9EIME</name>
<reference evidence="3" key="1">
    <citation type="submission" date="2013-10" db="EMBL/GenBank/DDBJ databases">
        <title>Genomic analysis of the causative agents of coccidiosis in chickens.</title>
        <authorList>
            <person name="Reid A.J."/>
            <person name="Blake D."/>
            <person name="Billington K."/>
            <person name="Browne H."/>
            <person name="Dunn M."/>
            <person name="Hung S."/>
            <person name="Kawahara F."/>
            <person name="Miranda-Saavedra D."/>
            <person name="Mourier T."/>
            <person name="Nagra H."/>
            <person name="Otto T.D."/>
            <person name="Rawlings N."/>
            <person name="Sanchez A."/>
            <person name="Sanders M."/>
            <person name="Subramaniam C."/>
            <person name="Tay Y."/>
            <person name="Dear P."/>
            <person name="Doerig C."/>
            <person name="Gruber A."/>
            <person name="Parkinson J."/>
            <person name="Shirley M."/>
            <person name="Wan K.L."/>
            <person name="Berriman M."/>
            <person name="Tomley F."/>
            <person name="Pain A."/>
        </authorList>
    </citation>
    <scope>NUCLEOTIDE SEQUENCE [LARGE SCALE GENOMIC DNA]</scope>
    <source>
        <strain evidence="3">Houghton</strain>
    </source>
</reference>
<accession>U6LQG3</accession>
<keyword evidence="1" id="KW-0175">Coiled coil</keyword>
<evidence type="ECO:0000313" key="3">
    <source>
        <dbReference type="EMBL" id="CDJ50030.1"/>
    </source>
</evidence>
<feature type="compositionally biased region" description="Low complexity" evidence="2">
    <location>
        <begin position="460"/>
        <end position="469"/>
    </location>
</feature>
<evidence type="ECO:0000256" key="1">
    <source>
        <dbReference type="SAM" id="Coils"/>
    </source>
</evidence>
<feature type="compositionally biased region" description="Low complexity" evidence="2">
    <location>
        <begin position="482"/>
        <end position="495"/>
    </location>
</feature>
<organism evidence="3 4">
    <name type="scientific">Eimeria brunetti</name>
    <dbReference type="NCBI Taxonomy" id="51314"/>
    <lineage>
        <taxon>Eukaryota</taxon>
        <taxon>Sar</taxon>
        <taxon>Alveolata</taxon>
        <taxon>Apicomplexa</taxon>
        <taxon>Conoidasida</taxon>
        <taxon>Coccidia</taxon>
        <taxon>Eucoccidiorida</taxon>
        <taxon>Eimeriorina</taxon>
        <taxon>Eimeriidae</taxon>
        <taxon>Eimeria</taxon>
    </lineage>
</organism>
<feature type="region of interest" description="Disordered" evidence="2">
    <location>
        <begin position="575"/>
        <end position="594"/>
    </location>
</feature>
<sequence>MQSQPHPQAFGGAWKPGAVHGAVHPVSISARNHPQEFALMQQLVRLQQENANLRGYAERVTKELRSARLSQAVAAAAAAAGGSAPTRAPALAAELQQQAEALPLPPWCLNMHLVSPLLAAYDERILELQEESKEKEKLIEGFSARVAGVTKENEQLAEELRSKTARLQQLFEAEAGCALGGNGGGKTYNSLLQERNELEELYTLTSEQSEVLLSQNHLLKCHVQQSESALEEMRVVMAETERRAAAVAAKEESLTKQEDMVAKQALQLQEAVEQKNELSRKLAFAEKEVERLSSTLENAVKQQEALQKEVERERTGAEAAVSLQKELDALKQQMDAAVRETAAAKEVADYLEQRLSAQARETEEARKQAESTTQQLHAAVVEKERAVASAELLQHHLDQLRGQHAAEMQILRTAQGDTLEKRALQAEELAEKLRLQLEALQRAQGEAVVKLETAERRAAEASADAAQARNELASSAKHNRTVQQHQQQAQAAAEAEVARLKESLIAQSKDAASKTAALAASKRQLEDNLAAAETGRLALQQEHALLKQKCDQLQETCSTQQQQLADAAARLAAAEAERDAAQRRAERETADAKRRFESLTSLAEAKAARIQEAADRRQAAAAQRLMEEQQRQERMRRESEDQRQRLQQQLAKAVAANAALRQKVNELLNGLDKALLPEALLDDEAESDMSS</sequence>
<keyword evidence="4" id="KW-1185">Reference proteome</keyword>
<dbReference type="Proteomes" id="UP000030750">
    <property type="component" value="Unassembled WGS sequence"/>
</dbReference>
<dbReference type="AlphaFoldDB" id="U6LQG3"/>
<feature type="region of interest" description="Disordered" evidence="2">
    <location>
        <begin position="460"/>
        <end position="495"/>
    </location>
</feature>
<dbReference type="EMBL" id="HG711993">
    <property type="protein sequence ID" value="CDJ50030.1"/>
    <property type="molecule type" value="Genomic_DNA"/>
</dbReference>
<evidence type="ECO:0000256" key="2">
    <source>
        <dbReference type="SAM" id="MobiDB-lite"/>
    </source>
</evidence>